<accession>A0A8J6C0A6</accession>
<dbReference type="AlphaFoldDB" id="A0A8J6C0A6"/>
<evidence type="ECO:0000256" key="1">
    <source>
        <dbReference type="ARBA" id="ARBA00004496"/>
    </source>
</evidence>
<dbReference type="EMBL" id="JAHDYR010000006">
    <property type="protein sequence ID" value="KAG9396381.1"/>
    <property type="molecule type" value="Genomic_DNA"/>
</dbReference>
<protein>
    <recommendedName>
        <fullName evidence="4">Tryptophan--tRNA ligase, cytoplasmic</fullName>
        <ecNumber evidence="3">6.1.1.2</ecNumber>
    </recommendedName>
    <alternativeName>
        <fullName evidence="11">Tryptophanyl-tRNA synthetase</fullName>
    </alternativeName>
</protein>
<dbReference type="PANTHER" id="PTHR10055">
    <property type="entry name" value="TRYPTOPHANYL-TRNA SYNTHETASE"/>
    <property type="match status" value="1"/>
</dbReference>
<evidence type="ECO:0000256" key="12">
    <source>
        <dbReference type="RuleBase" id="RU363036"/>
    </source>
</evidence>
<evidence type="ECO:0000256" key="7">
    <source>
        <dbReference type="ARBA" id="ARBA00022741"/>
    </source>
</evidence>
<dbReference type="GO" id="GO:0005737">
    <property type="term" value="C:cytoplasm"/>
    <property type="evidence" value="ECO:0007669"/>
    <property type="project" value="UniProtKB-SubCell"/>
</dbReference>
<evidence type="ECO:0000256" key="8">
    <source>
        <dbReference type="ARBA" id="ARBA00022840"/>
    </source>
</evidence>
<dbReference type="InterPro" id="IPR002306">
    <property type="entry name" value="Trp-tRNA-ligase"/>
</dbReference>
<evidence type="ECO:0000313" key="14">
    <source>
        <dbReference type="Proteomes" id="UP000717585"/>
    </source>
</evidence>
<comment type="similarity">
    <text evidence="2 12">Belongs to the class-I aminoacyl-tRNA synthetase family.</text>
</comment>
<dbReference type="InterPro" id="IPR001412">
    <property type="entry name" value="aa-tRNA-synth_I_CS"/>
</dbReference>
<keyword evidence="9 12" id="KW-0648">Protein biosynthesis</keyword>
<sequence>MAETDKKEQVVTPWDVSAEDQIDYNKLINDFGSQRIDAALLEKFAGAIDVPLHQFLTRGIFFSHRDMNQFLTNYIATKAGEAKNAFYLYTGRGPSSGSLHMGHLVPMRFTKWLQDALDIPLVIQLTDDEKFLWRDIEFDTVRQLAIDNAKDIIACGFNPERTFIFRDSDYYQDMYETILSCQRATTMGTSKAAFGFTEESNIGKASFPPVQAAPSFPTAFPHIFGKDLSKKAKGAITCLIPCAIDQDPYFRLSRDYASKLGCNKPALLHSVFLPSLAGAGTKMSASATDGSIFVTDSMDTIKAKIEKVVPVAETVAEAGDDVSLEWLKFFLEDDAEFNKLCEDRLAGAVSGVAIRDRLVAVLQDMAAEFQARRAAVTDEDVEKFFSKRSLY</sequence>
<evidence type="ECO:0000256" key="9">
    <source>
        <dbReference type="ARBA" id="ARBA00022917"/>
    </source>
</evidence>
<dbReference type="InterPro" id="IPR014729">
    <property type="entry name" value="Rossmann-like_a/b/a_fold"/>
</dbReference>
<comment type="subcellular location">
    <subcellularLocation>
        <location evidence="1">Cytoplasm</location>
    </subcellularLocation>
</comment>
<keyword evidence="10 12" id="KW-0030">Aminoacyl-tRNA synthetase</keyword>
<evidence type="ECO:0000256" key="6">
    <source>
        <dbReference type="ARBA" id="ARBA00022598"/>
    </source>
</evidence>
<gene>
    <name evidence="13" type="ORF">J8273_2112</name>
</gene>
<dbReference type="GO" id="GO:0005524">
    <property type="term" value="F:ATP binding"/>
    <property type="evidence" value="ECO:0007669"/>
    <property type="project" value="UniProtKB-KW"/>
</dbReference>
<reference evidence="13" key="1">
    <citation type="submission" date="2021-05" db="EMBL/GenBank/DDBJ databases">
        <title>A free-living protist that lacks canonical eukaryotic 1 DNA replication and segregation systems.</title>
        <authorList>
            <person name="Salas-Leiva D.E."/>
            <person name="Tromer E.C."/>
            <person name="Curtis B.A."/>
            <person name="Jerlstrom-Hultqvist J."/>
            <person name="Kolisko M."/>
            <person name="Yi Z."/>
            <person name="Salas-Leiva J.S."/>
            <person name="Gallot-Lavallee L."/>
            <person name="Kops G.J.P.L."/>
            <person name="Archibald J.M."/>
            <person name="Simpson A.G.B."/>
            <person name="Roger A.J."/>
        </authorList>
    </citation>
    <scope>NUCLEOTIDE SEQUENCE</scope>
    <source>
        <strain evidence="13">BICM</strain>
    </source>
</reference>
<comment type="caution">
    <text evidence="13">The sequence shown here is derived from an EMBL/GenBank/DDBJ whole genome shotgun (WGS) entry which is preliminary data.</text>
</comment>
<dbReference type="EC" id="6.1.1.2" evidence="3"/>
<dbReference type="GO" id="GO:0006436">
    <property type="term" value="P:tryptophanyl-tRNA aminoacylation"/>
    <property type="evidence" value="ECO:0007669"/>
    <property type="project" value="InterPro"/>
</dbReference>
<name>A0A8J6C0A6_9EUKA</name>
<dbReference type="OrthoDB" id="10261385at2759"/>
<dbReference type="PANTHER" id="PTHR10055:SF1">
    <property type="entry name" value="TRYPTOPHAN--TRNA LIGASE, CYTOPLASMIC"/>
    <property type="match status" value="1"/>
</dbReference>
<evidence type="ECO:0000256" key="11">
    <source>
        <dbReference type="ARBA" id="ARBA00030268"/>
    </source>
</evidence>
<proteinExistence type="inferred from homology"/>
<dbReference type="InterPro" id="IPR002305">
    <property type="entry name" value="aa-tRNA-synth_Ic"/>
</dbReference>
<dbReference type="FunFam" id="3.40.50.620:FF:000033">
    <property type="entry name" value="tryptophan--tRNA ligase, cytoplasmic"/>
    <property type="match status" value="1"/>
</dbReference>
<organism evidence="13 14">
    <name type="scientific">Carpediemonas membranifera</name>
    <dbReference type="NCBI Taxonomy" id="201153"/>
    <lineage>
        <taxon>Eukaryota</taxon>
        <taxon>Metamonada</taxon>
        <taxon>Carpediemonas-like organisms</taxon>
        <taxon>Carpediemonas</taxon>
    </lineage>
</organism>
<dbReference type="NCBIfam" id="TIGR00233">
    <property type="entry name" value="trpS"/>
    <property type="match status" value="1"/>
</dbReference>
<dbReference type="Gene3D" id="1.10.240.10">
    <property type="entry name" value="Tyrosyl-Transfer RNA Synthetase"/>
    <property type="match status" value="1"/>
</dbReference>
<dbReference type="PRINTS" id="PR01039">
    <property type="entry name" value="TRNASYNTHTRP"/>
</dbReference>
<evidence type="ECO:0000256" key="3">
    <source>
        <dbReference type="ARBA" id="ARBA00013161"/>
    </source>
</evidence>
<dbReference type="PROSITE" id="PS00178">
    <property type="entry name" value="AA_TRNA_LIGASE_I"/>
    <property type="match status" value="1"/>
</dbReference>
<evidence type="ECO:0000313" key="13">
    <source>
        <dbReference type="EMBL" id="KAG9396381.1"/>
    </source>
</evidence>
<evidence type="ECO:0000256" key="2">
    <source>
        <dbReference type="ARBA" id="ARBA00005594"/>
    </source>
</evidence>
<keyword evidence="14" id="KW-1185">Reference proteome</keyword>
<dbReference type="SUPFAM" id="SSF52374">
    <property type="entry name" value="Nucleotidylyl transferase"/>
    <property type="match status" value="1"/>
</dbReference>
<dbReference type="Pfam" id="PF00579">
    <property type="entry name" value="tRNA-synt_1b"/>
    <property type="match status" value="1"/>
</dbReference>
<keyword evidence="5" id="KW-0963">Cytoplasm</keyword>
<evidence type="ECO:0000256" key="5">
    <source>
        <dbReference type="ARBA" id="ARBA00022490"/>
    </source>
</evidence>
<dbReference type="Proteomes" id="UP000717585">
    <property type="component" value="Unassembled WGS sequence"/>
</dbReference>
<dbReference type="Gene3D" id="3.40.50.620">
    <property type="entry name" value="HUPs"/>
    <property type="match status" value="1"/>
</dbReference>
<keyword evidence="7 12" id="KW-0547">Nucleotide-binding</keyword>
<dbReference type="GO" id="GO:0004830">
    <property type="term" value="F:tryptophan-tRNA ligase activity"/>
    <property type="evidence" value="ECO:0007669"/>
    <property type="project" value="UniProtKB-EC"/>
</dbReference>
<evidence type="ECO:0000256" key="4">
    <source>
        <dbReference type="ARBA" id="ARBA00013782"/>
    </source>
</evidence>
<evidence type="ECO:0000256" key="10">
    <source>
        <dbReference type="ARBA" id="ARBA00023146"/>
    </source>
</evidence>
<keyword evidence="6 12" id="KW-0436">Ligase</keyword>
<keyword evidence="8 12" id="KW-0067">ATP-binding</keyword>